<sequence length="80" mass="9175">MKHPQLVHHWRNLLNPPNRYAEGLAKGQVELSASELREKLKKIEDDRQNDMPSFWVSYVELAALAACIILAVYGLILYVV</sequence>
<dbReference type="Proteomes" id="UP000471409">
    <property type="component" value="Unassembled WGS sequence"/>
</dbReference>
<dbReference type="AlphaFoldDB" id="A0A6P0DJW8"/>
<protein>
    <submittedName>
        <fullName evidence="2">Uncharacterized protein</fullName>
    </submittedName>
</protein>
<dbReference type="EMBL" id="WXXP01000010">
    <property type="protein sequence ID" value="NEK52252.1"/>
    <property type="molecule type" value="Genomic_DNA"/>
</dbReference>
<comment type="caution">
    <text evidence="2">The sequence shown here is derived from an EMBL/GenBank/DDBJ whole genome shotgun (WGS) entry which is preliminary data.</text>
</comment>
<keyword evidence="1" id="KW-0812">Transmembrane</keyword>
<feature type="transmembrane region" description="Helical" evidence="1">
    <location>
        <begin position="55"/>
        <end position="79"/>
    </location>
</feature>
<accession>A0A6P0DJW8</accession>
<keyword evidence="1" id="KW-1133">Transmembrane helix</keyword>
<gene>
    <name evidence="2" type="ORF">GUK36_22775</name>
</gene>
<keyword evidence="1" id="KW-0472">Membrane</keyword>
<name>A0A6P0DJW8_RHILE</name>
<evidence type="ECO:0000256" key="1">
    <source>
        <dbReference type="SAM" id="Phobius"/>
    </source>
</evidence>
<evidence type="ECO:0000313" key="3">
    <source>
        <dbReference type="Proteomes" id="UP000471409"/>
    </source>
</evidence>
<organism evidence="2 3">
    <name type="scientific">Rhizobium leguminosarum</name>
    <dbReference type="NCBI Taxonomy" id="384"/>
    <lineage>
        <taxon>Bacteria</taxon>
        <taxon>Pseudomonadati</taxon>
        <taxon>Pseudomonadota</taxon>
        <taxon>Alphaproteobacteria</taxon>
        <taxon>Hyphomicrobiales</taxon>
        <taxon>Rhizobiaceae</taxon>
        <taxon>Rhizobium/Agrobacterium group</taxon>
        <taxon>Rhizobium</taxon>
    </lineage>
</organism>
<reference evidence="2 3" key="1">
    <citation type="submission" date="2020-01" db="EMBL/GenBank/DDBJ databases">
        <title>Rhizobium genotypes associated with high levels of biological nitrogen fixation by grain legumes in a temperate-maritime cropping system.</title>
        <authorList>
            <person name="Maluk M."/>
            <person name="Francesc Ferrando Molina F."/>
            <person name="Lopez Del Egido L."/>
            <person name="Lafos M."/>
            <person name="Langarica-Fuentes A."/>
            <person name="Gebre Yohannes G."/>
            <person name="Young M.W."/>
            <person name="Martin P."/>
            <person name="Gantlett R."/>
            <person name="Kenicer G."/>
            <person name="Hawes C."/>
            <person name="Begg G.S."/>
            <person name="Quilliam R.S."/>
            <person name="Squire G.R."/>
            <person name="Poole P.S."/>
            <person name="Young P.W."/>
            <person name="Iannetta P.M."/>
            <person name="James E.K."/>
        </authorList>
    </citation>
    <scope>NUCLEOTIDE SEQUENCE [LARGE SCALE GENOMIC DNA]</scope>
    <source>
        <strain evidence="2 3">JHI944</strain>
    </source>
</reference>
<evidence type="ECO:0000313" key="2">
    <source>
        <dbReference type="EMBL" id="NEK52252.1"/>
    </source>
</evidence>
<proteinExistence type="predicted"/>
<dbReference type="RefSeq" id="WP_164000084.1">
    <property type="nucleotide sequence ID" value="NZ_WXXP01000010.1"/>
</dbReference>